<dbReference type="InterPro" id="IPR024370">
    <property type="entry name" value="PBP_domain"/>
</dbReference>
<reference evidence="4 5" key="1">
    <citation type="journal article" date="2014" name="PLoS Genet.">
        <title>Phylogenetically driven sequencing of extremely halophilic archaea reveals strategies for static and dynamic osmo-response.</title>
        <authorList>
            <person name="Becker E.A."/>
            <person name="Seitzer P.M."/>
            <person name="Tritt A."/>
            <person name="Larsen D."/>
            <person name="Krusor M."/>
            <person name="Yao A.I."/>
            <person name="Wu D."/>
            <person name="Madern D."/>
            <person name="Eisen J.A."/>
            <person name="Darling A.E."/>
            <person name="Facciotti M.T."/>
        </authorList>
    </citation>
    <scope>NUCLEOTIDE SEQUENCE [LARGE SCALE GENOMIC DNA]</scope>
    <source>
        <strain evidence="4 5">DSM 18795</strain>
    </source>
</reference>
<keyword evidence="2" id="KW-0732">Signal</keyword>
<dbReference type="InterPro" id="IPR050811">
    <property type="entry name" value="Phosphate_ABC_transporter"/>
</dbReference>
<dbReference type="CDD" id="cd13654">
    <property type="entry name" value="PBP2_phosphate_like_2"/>
    <property type="match status" value="1"/>
</dbReference>
<feature type="domain" description="PBP" evidence="3">
    <location>
        <begin position="44"/>
        <end position="296"/>
    </location>
</feature>
<dbReference type="PATRIC" id="fig|1227498.3.peg.124"/>
<name>L9XY26_9EURY</name>
<dbReference type="Proteomes" id="UP000011531">
    <property type="component" value="Unassembled WGS sequence"/>
</dbReference>
<evidence type="ECO:0000259" key="3">
    <source>
        <dbReference type="Pfam" id="PF12849"/>
    </source>
</evidence>
<evidence type="ECO:0000256" key="2">
    <source>
        <dbReference type="ARBA" id="ARBA00022729"/>
    </source>
</evidence>
<dbReference type="PROSITE" id="PS51257">
    <property type="entry name" value="PROKAR_LIPOPROTEIN"/>
    <property type="match status" value="1"/>
</dbReference>
<dbReference type="NCBIfam" id="TIGR02136">
    <property type="entry name" value="ptsS_2"/>
    <property type="match status" value="1"/>
</dbReference>
<dbReference type="STRING" id="1227498.C492_00694"/>
<protein>
    <submittedName>
        <fullName evidence="4">Phosphate binding protein</fullName>
    </submittedName>
</protein>
<dbReference type="Pfam" id="PF12849">
    <property type="entry name" value="PBP_like_2"/>
    <property type="match status" value="1"/>
</dbReference>
<evidence type="ECO:0000313" key="5">
    <source>
        <dbReference type="Proteomes" id="UP000011531"/>
    </source>
</evidence>
<proteinExistence type="predicted"/>
<sequence length="330" mass="35724">MADNRYATSAGGVSRRKLLGAVGSAGAVAVAGCSETNTGDESGDGELSGEVVVKGSSTVFPISDEMGQRFMEEYPGVNVTVDSTGSGGGFENHFCPGDADINGASRLIKSEEEDHCAENDVTPVEMEVAGDAVTMAVSPENDWVDCMSFDEMAQIWQEGGAETWADVNDDWPDEEFVLYGPDTTSGTFDWFTENVVGDAGNHRTDYEPTEDDNIIVEGIEDDPHAIGYFGYAYYEENQDRVKALGVRESEDDDCGDPGLQAASEGAYPMARPLFVYPSEEALQREEVAEFMRFYIENSSADWIADEVGYVPANQDIVDENLSTLEETTGN</sequence>
<dbReference type="GO" id="GO:0042301">
    <property type="term" value="F:phosphate ion binding"/>
    <property type="evidence" value="ECO:0007669"/>
    <property type="project" value="InterPro"/>
</dbReference>
<dbReference type="RefSeq" id="WP_008419563.1">
    <property type="nucleotide sequence ID" value="NZ_AOIA01000017.1"/>
</dbReference>
<keyword evidence="1" id="KW-0813">Transport</keyword>
<comment type="caution">
    <text evidence="4">The sequence shown here is derived from an EMBL/GenBank/DDBJ whole genome shotgun (WGS) entry which is preliminary data.</text>
</comment>
<dbReference type="InterPro" id="IPR011862">
    <property type="entry name" value="Phos-bd"/>
</dbReference>
<dbReference type="Gene3D" id="3.40.190.10">
    <property type="entry name" value="Periplasmic binding protein-like II"/>
    <property type="match status" value="2"/>
</dbReference>
<dbReference type="PANTHER" id="PTHR30570:SF1">
    <property type="entry name" value="PHOSPHATE-BINDING PROTEIN PSTS"/>
    <property type="match status" value="1"/>
</dbReference>
<dbReference type="EMBL" id="AOIA01000017">
    <property type="protein sequence ID" value="ELY66397.1"/>
    <property type="molecule type" value="Genomic_DNA"/>
</dbReference>
<dbReference type="SUPFAM" id="SSF53850">
    <property type="entry name" value="Periplasmic binding protein-like II"/>
    <property type="match status" value="1"/>
</dbReference>
<dbReference type="PANTHER" id="PTHR30570">
    <property type="entry name" value="PERIPLASMIC PHOSPHATE BINDING COMPONENT OF PHOSPHATE ABC TRANSPORTER"/>
    <property type="match status" value="1"/>
</dbReference>
<gene>
    <name evidence="4" type="ORF">C492_00694</name>
</gene>
<organism evidence="4 5">
    <name type="scientific">Natronococcus jeotgali DSM 18795</name>
    <dbReference type="NCBI Taxonomy" id="1227498"/>
    <lineage>
        <taxon>Archaea</taxon>
        <taxon>Methanobacteriati</taxon>
        <taxon>Methanobacteriota</taxon>
        <taxon>Stenosarchaea group</taxon>
        <taxon>Halobacteria</taxon>
        <taxon>Halobacteriales</taxon>
        <taxon>Natrialbaceae</taxon>
        <taxon>Natronococcus</taxon>
    </lineage>
</organism>
<accession>L9XY26</accession>
<evidence type="ECO:0000313" key="4">
    <source>
        <dbReference type="EMBL" id="ELY66397.1"/>
    </source>
</evidence>
<evidence type="ECO:0000256" key="1">
    <source>
        <dbReference type="ARBA" id="ARBA00022448"/>
    </source>
</evidence>
<keyword evidence="5" id="KW-1185">Reference proteome</keyword>
<dbReference type="AlphaFoldDB" id="L9XY26"/>
<dbReference type="OrthoDB" id="53390at2157"/>